<dbReference type="KEGG" id="tem:JW646_00930"/>
<reference evidence="1 2" key="1">
    <citation type="journal article" date="2023" name="Int. J. Syst. Evol. Microbiol.">
        <title>Terrisporobacter hibernicus sp. nov., isolated from bovine faeces in Northern Ireland.</title>
        <authorList>
            <person name="Mitchell M."/>
            <person name="Nguyen S.V."/>
            <person name="Connor M."/>
            <person name="Fairley D.J."/>
            <person name="Donoghue O."/>
            <person name="Marshall H."/>
            <person name="Koolman L."/>
            <person name="McMullan G."/>
            <person name="Schaffer K.E."/>
            <person name="McGrath J.W."/>
            <person name="Fanning S."/>
        </authorList>
    </citation>
    <scope>NUCLEOTIDE SEQUENCE [LARGE SCALE GENOMIC DNA]</scope>
    <source>
        <strain evidence="1 2">MCA3</strain>
    </source>
</reference>
<accession>A0AAX2ZFM2</accession>
<evidence type="ECO:0000313" key="2">
    <source>
        <dbReference type="Proteomes" id="UP001198983"/>
    </source>
</evidence>
<dbReference type="PROSITE" id="PS51257">
    <property type="entry name" value="PROKAR_LIPOPROTEIN"/>
    <property type="match status" value="1"/>
</dbReference>
<dbReference type="EMBL" id="CP081135">
    <property type="protein sequence ID" value="UEL48047.1"/>
    <property type="molecule type" value="Genomic_DNA"/>
</dbReference>
<keyword evidence="2" id="KW-1185">Reference proteome</keyword>
<evidence type="ECO:0000313" key="1">
    <source>
        <dbReference type="EMBL" id="UEL48047.1"/>
    </source>
</evidence>
<name>A0AAX2ZFM2_9FIRM</name>
<proteinExistence type="predicted"/>
<dbReference type="RefSeq" id="WP_074917624.1">
    <property type="nucleotide sequence ID" value="NZ_CP081135.1"/>
</dbReference>
<gene>
    <name evidence="1" type="ORF">JW646_00930</name>
</gene>
<sequence length="198" mass="23611">MKKIIYIIICITFCSLVGCKNINTEKTIDAFNDEKLKIYSAKDSQKVKELLKSYGGSKNLTVEKAKKNNIVVIEDEQIVANEKIWNDFYKNSKKKKEDRVLIVQYTEQDDPILTYLSCKDNKFFMIEDDSRDQYRDDKEEDYFEYSFKYLKLFEENNKTYVYLLDDEKITLDELNYSLLSSNISDWIPYGFVFYYINS</sequence>
<dbReference type="Proteomes" id="UP001198983">
    <property type="component" value="Chromosome"/>
</dbReference>
<protein>
    <submittedName>
        <fullName evidence="1">DUF4362 domain-containing protein</fullName>
    </submittedName>
</protein>
<dbReference type="AlphaFoldDB" id="A0AAX2ZFM2"/>
<dbReference type="InterPro" id="IPR025372">
    <property type="entry name" value="DUF4362"/>
</dbReference>
<dbReference type="Pfam" id="PF14275">
    <property type="entry name" value="DUF4362"/>
    <property type="match status" value="1"/>
</dbReference>
<organism evidence="1 2">
    <name type="scientific">Terrisporobacter hibernicus</name>
    <dbReference type="NCBI Taxonomy" id="2813371"/>
    <lineage>
        <taxon>Bacteria</taxon>
        <taxon>Bacillati</taxon>
        <taxon>Bacillota</taxon>
        <taxon>Clostridia</taxon>
        <taxon>Peptostreptococcales</taxon>
        <taxon>Peptostreptococcaceae</taxon>
        <taxon>Terrisporobacter</taxon>
    </lineage>
</organism>